<reference evidence="1" key="1">
    <citation type="journal article" date="2012" name="PLoS Genet.">
        <title>Comparative analysis of the genomes of two field isolates of the rice blast fungus Magnaporthe oryzae.</title>
        <authorList>
            <person name="Xue M."/>
            <person name="Yang J."/>
            <person name="Li Z."/>
            <person name="Hu S."/>
            <person name="Yao N."/>
            <person name="Dean R.A."/>
            <person name="Zhao W."/>
            <person name="Shen M."/>
            <person name="Zhang H."/>
            <person name="Li C."/>
            <person name="Liu L."/>
            <person name="Cao L."/>
            <person name="Xu X."/>
            <person name="Xing Y."/>
            <person name="Hsiang T."/>
            <person name="Zhang Z."/>
            <person name="Xu J.R."/>
            <person name="Peng Y.L."/>
        </authorList>
    </citation>
    <scope>NUCLEOTIDE SEQUENCE</scope>
    <source>
        <strain evidence="1">Y34</strain>
    </source>
</reference>
<name>A0AA97PMK3_PYRO3</name>
<evidence type="ECO:0000313" key="1">
    <source>
        <dbReference type="EMBL" id="ELQ40117.1"/>
    </source>
</evidence>
<dbReference type="AlphaFoldDB" id="A0AA97PMK3"/>
<protein>
    <submittedName>
        <fullName evidence="1">Uncharacterized protein</fullName>
    </submittedName>
</protein>
<dbReference type="Proteomes" id="UP000011086">
    <property type="component" value="Unassembled WGS sequence"/>
</dbReference>
<gene>
    <name evidence="1" type="ORF">OOU_Y34scaffold00461g5</name>
</gene>
<organism evidence="1">
    <name type="scientific">Pyricularia oryzae (strain Y34)</name>
    <name type="common">Rice blast fungus</name>
    <name type="synonym">Magnaporthe oryzae</name>
    <dbReference type="NCBI Taxonomy" id="1143189"/>
    <lineage>
        <taxon>Eukaryota</taxon>
        <taxon>Fungi</taxon>
        <taxon>Dikarya</taxon>
        <taxon>Ascomycota</taxon>
        <taxon>Pezizomycotina</taxon>
        <taxon>Sordariomycetes</taxon>
        <taxon>Sordariomycetidae</taxon>
        <taxon>Magnaporthales</taxon>
        <taxon>Pyriculariaceae</taxon>
        <taxon>Pyricularia</taxon>
    </lineage>
</organism>
<proteinExistence type="predicted"/>
<sequence>MCKTVMAVGHALYSLGSSKTGT</sequence>
<dbReference type="EMBL" id="JH793194">
    <property type="protein sequence ID" value="ELQ40117.1"/>
    <property type="molecule type" value="Genomic_DNA"/>
</dbReference>
<accession>A0AA97PMK3</accession>